<evidence type="ECO:0000313" key="1">
    <source>
        <dbReference type="EMBL" id="STT00015.1"/>
    </source>
</evidence>
<dbReference type="AlphaFoldDB" id="A0A377UPR7"/>
<gene>
    <name evidence="1" type="primary">yhjD_2</name>
    <name evidence="1" type="ORF">NCTC13443_00258</name>
</gene>
<organism evidence="1 2">
    <name type="scientific">Klebsiella pneumoniae</name>
    <dbReference type="NCBI Taxonomy" id="573"/>
    <lineage>
        <taxon>Bacteria</taxon>
        <taxon>Pseudomonadati</taxon>
        <taxon>Pseudomonadota</taxon>
        <taxon>Gammaproteobacteria</taxon>
        <taxon>Enterobacterales</taxon>
        <taxon>Enterobacteriaceae</taxon>
        <taxon>Klebsiella/Raoultella group</taxon>
        <taxon>Klebsiella</taxon>
        <taxon>Klebsiella pneumoniae complex</taxon>
    </lineage>
</organism>
<reference evidence="1 2" key="1">
    <citation type="submission" date="2018-06" db="EMBL/GenBank/DDBJ databases">
        <authorList>
            <consortium name="Pathogen Informatics"/>
            <person name="Doyle S."/>
        </authorList>
    </citation>
    <scope>NUCLEOTIDE SEQUENCE [LARGE SCALE GENOMIC DNA]</scope>
    <source>
        <strain evidence="1 2">NCTC13443</strain>
    </source>
</reference>
<proteinExistence type="predicted"/>
<protein>
    <submittedName>
        <fullName evidence="1">Inner membrane protein YhjD</fullName>
    </submittedName>
</protein>
<name>A0A377UPR7_KLEPN</name>
<dbReference type="Proteomes" id="UP000255518">
    <property type="component" value="Unassembled WGS sequence"/>
</dbReference>
<accession>A0A377UPR7</accession>
<dbReference type="EMBL" id="UGKT01000001">
    <property type="protein sequence ID" value="STT00015.1"/>
    <property type="molecule type" value="Genomic_DNA"/>
</dbReference>
<evidence type="ECO:0000313" key="2">
    <source>
        <dbReference type="Proteomes" id="UP000255518"/>
    </source>
</evidence>
<sequence>MIPILMVSFAAAGFVLAWHPTLLQDIFDKILQNVSDPTLAAR</sequence>